<dbReference type="AlphaFoldDB" id="A0A1H7UQH1"/>
<organism evidence="1 2">
    <name type="scientific">Alkalibacterium putridalgicola</name>
    <dbReference type="NCBI Taxonomy" id="426703"/>
    <lineage>
        <taxon>Bacteria</taxon>
        <taxon>Bacillati</taxon>
        <taxon>Bacillota</taxon>
        <taxon>Bacilli</taxon>
        <taxon>Lactobacillales</taxon>
        <taxon>Carnobacteriaceae</taxon>
        <taxon>Alkalibacterium</taxon>
    </lineage>
</organism>
<proteinExistence type="predicted"/>
<evidence type="ECO:0000313" key="2">
    <source>
        <dbReference type="Proteomes" id="UP000198548"/>
    </source>
</evidence>
<accession>A0A1H7UQH1</accession>
<dbReference type="Proteomes" id="UP000198548">
    <property type="component" value="Unassembled WGS sequence"/>
</dbReference>
<gene>
    <name evidence="1" type="ORF">SAMN04488100_1191</name>
</gene>
<reference evidence="1 2" key="1">
    <citation type="submission" date="2016-10" db="EMBL/GenBank/DDBJ databases">
        <authorList>
            <person name="de Groot N.N."/>
        </authorList>
    </citation>
    <scope>NUCLEOTIDE SEQUENCE [LARGE SCALE GENOMIC DNA]</scope>
    <source>
        <strain evidence="1 2">DSM 19182</strain>
    </source>
</reference>
<sequence>RTDEETSLSKSNAALIERAHRKIDLSDTYRIHQQKEAGPSL</sequence>
<protein>
    <submittedName>
        <fullName evidence="1">Uncharacterized protein</fullName>
    </submittedName>
</protein>
<feature type="non-terminal residue" evidence="1">
    <location>
        <position position="1"/>
    </location>
</feature>
<evidence type="ECO:0000313" key="1">
    <source>
        <dbReference type="EMBL" id="SEL98647.1"/>
    </source>
</evidence>
<name>A0A1H7UQH1_9LACT</name>
<dbReference type="EMBL" id="FOBL01000019">
    <property type="protein sequence ID" value="SEL98647.1"/>
    <property type="molecule type" value="Genomic_DNA"/>
</dbReference>